<evidence type="ECO:0000313" key="3">
    <source>
        <dbReference type="Proteomes" id="UP001159364"/>
    </source>
</evidence>
<comment type="caution">
    <text evidence="2">The sequence shown here is derived from an EMBL/GenBank/DDBJ whole genome shotgun (WGS) entry which is preliminary data.</text>
</comment>
<sequence>MEDSGSESRSPPVDMLYEILSRCSLQAIGTCRLLSRECNSITYETPFMKLLLQRTGVVTGFLVQTIHCNAYYSTFVSRYSSIHSPSLDFLPAHTKIAASGGLGLLLGINDKGNHQIPEYYVCKPCTKQWQRIPNPKTRFFTKNIGMIVLRSNPLRYKIVRFSEHKCEVFDSDTWAWKELEDVKLQHGEILAFRPPVPARGSLHWVTTGNNVLGFDPNKETHTIFSLPEDSDCHESEELVPYEGKLGFIRNRKDSCMELWVMEKRNCEAAWNKRPSISLEDVRRKESFWSTRSFFNADTTFLEGFYKMMFYNIKDGKIDSVSMNRILGQAEIFPFLSDFEIVDLDTRKQIQGAGTEMNL</sequence>
<dbReference type="InterPro" id="IPR055290">
    <property type="entry name" value="At3g26010-like"/>
</dbReference>
<keyword evidence="3" id="KW-1185">Reference proteome</keyword>
<dbReference type="EMBL" id="JAIWQS010000011">
    <property type="protein sequence ID" value="KAJ8750958.1"/>
    <property type="molecule type" value="Genomic_DNA"/>
</dbReference>
<dbReference type="PANTHER" id="PTHR35546:SF16">
    <property type="entry name" value="F-BOX ASSOCIATED UBIQUITINATION EFFECTOR FAMILY PROTEIN-RELATED"/>
    <property type="match status" value="1"/>
</dbReference>
<dbReference type="InterPro" id="IPR017451">
    <property type="entry name" value="F-box-assoc_interact_dom"/>
</dbReference>
<dbReference type="InterPro" id="IPR036047">
    <property type="entry name" value="F-box-like_dom_sf"/>
</dbReference>
<protein>
    <recommendedName>
        <fullName evidence="1">F-box associated beta-propeller type 1 domain-containing protein</fullName>
    </recommendedName>
</protein>
<dbReference type="Proteomes" id="UP001159364">
    <property type="component" value="Linkage Group LG11"/>
</dbReference>
<evidence type="ECO:0000313" key="2">
    <source>
        <dbReference type="EMBL" id="KAJ8750958.1"/>
    </source>
</evidence>
<feature type="domain" description="F-box associated beta-propeller type 1" evidence="1">
    <location>
        <begin position="103"/>
        <end position="295"/>
    </location>
</feature>
<dbReference type="AlphaFoldDB" id="A0AAV8SFK8"/>
<accession>A0AAV8SFK8</accession>
<proteinExistence type="predicted"/>
<dbReference type="NCBIfam" id="TIGR01640">
    <property type="entry name" value="F_box_assoc_1"/>
    <property type="match status" value="1"/>
</dbReference>
<dbReference type="PANTHER" id="PTHR35546">
    <property type="entry name" value="F-BOX PROTEIN INTERACTION DOMAIN PROTEIN-RELATED"/>
    <property type="match status" value="1"/>
</dbReference>
<organism evidence="2 3">
    <name type="scientific">Erythroxylum novogranatense</name>
    <dbReference type="NCBI Taxonomy" id="1862640"/>
    <lineage>
        <taxon>Eukaryota</taxon>
        <taxon>Viridiplantae</taxon>
        <taxon>Streptophyta</taxon>
        <taxon>Embryophyta</taxon>
        <taxon>Tracheophyta</taxon>
        <taxon>Spermatophyta</taxon>
        <taxon>Magnoliopsida</taxon>
        <taxon>eudicotyledons</taxon>
        <taxon>Gunneridae</taxon>
        <taxon>Pentapetalae</taxon>
        <taxon>rosids</taxon>
        <taxon>fabids</taxon>
        <taxon>Malpighiales</taxon>
        <taxon>Erythroxylaceae</taxon>
        <taxon>Erythroxylum</taxon>
    </lineage>
</organism>
<dbReference type="SUPFAM" id="SSF81383">
    <property type="entry name" value="F-box domain"/>
    <property type="match status" value="1"/>
</dbReference>
<reference evidence="2 3" key="1">
    <citation type="submission" date="2021-09" db="EMBL/GenBank/DDBJ databases">
        <title>Genomic insights and catalytic innovation underlie evolution of tropane alkaloids biosynthesis.</title>
        <authorList>
            <person name="Wang Y.-J."/>
            <person name="Tian T."/>
            <person name="Huang J.-P."/>
            <person name="Huang S.-X."/>
        </authorList>
    </citation>
    <scope>NUCLEOTIDE SEQUENCE [LARGE SCALE GENOMIC DNA]</scope>
    <source>
        <strain evidence="2">KIB-2018</strain>
        <tissue evidence="2">Leaf</tissue>
    </source>
</reference>
<dbReference type="Pfam" id="PF07734">
    <property type="entry name" value="FBA_1"/>
    <property type="match status" value="1"/>
</dbReference>
<dbReference type="InterPro" id="IPR006527">
    <property type="entry name" value="F-box-assoc_dom_typ1"/>
</dbReference>
<name>A0AAV8SFK8_9ROSI</name>
<evidence type="ECO:0000259" key="1">
    <source>
        <dbReference type="Pfam" id="PF07734"/>
    </source>
</evidence>
<gene>
    <name evidence="2" type="ORF">K2173_016139</name>
</gene>